<gene>
    <name evidence="1" type="ORF">A3F86_05120</name>
</gene>
<sequence>MNNNMGWLENLLNSPAPAPTGCGELIESNSCLARGSKPEYATPDGPLGPDGESMPTYDINDPNRLALEWRISRIRNCDGSTTGISVVAHFGSEGEVTAELIEDGEYLTAIIRHQLSSRVGYPIEVIIRGGNNSVQTVLLSPPEYVSADNENNVCALYPHPRILGNITTIPNLSEITLGTLLRASVPLSSGVQCDGKTGLSQDNTLNSWFIIEDERITADIDRDAGTYYAERIIAQSGNQIIYFLVEDTAHLDPLTGLPAMAIPLLLNIPYVGVPEPRAFVVTPPNPEVNYNVDSGLPVEWQIYAENYDHTTNGLSAVCDFGPLGNVSATGNTAGIITIQNILTQRLTGSFPCDITGGNGEVLENGAILYPPYYSTPSSEISLCERNSNAPQIGAVSVNPSSINAQGQIYYGAPVTFDLPNTTDCDNEPSDLEVTLFAGSDTAAMPLVGGIYSATLNANYWGTPVYAVVYDRERGTEASSFLYSLPPIVPAPLSACEEDPSPHAYAVVGPTPDRDYDVSSGTSVLWQIYSENCDGSTNGLSAECNFGPPGTISGTSDETGVITISTPIAQRLSGNFPCDITGSNGAELRNGAILYPPYYQQTP</sequence>
<name>A0A1F4RMY6_UNCSA</name>
<evidence type="ECO:0000313" key="2">
    <source>
        <dbReference type="Proteomes" id="UP000179095"/>
    </source>
</evidence>
<organism evidence="1 2">
    <name type="scientific">candidate division WOR-1 bacterium RIFCSPLOWO2_12_FULL_45_9</name>
    <dbReference type="NCBI Taxonomy" id="1802568"/>
    <lineage>
        <taxon>Bacteria</taxon>
        <taxon>Bacillati</taxon>
        <taxon>Saganbacteria</taxon>
    </lineage>
</organism>
<dbReference type="EMBL" id="METQ01000024">
    <property type="protein sequence ID" value="OGC09527.1"/>
    <property type="molecule type" value="Genomic_DNA"/>
</dbReference>
<dbReference type="Proteomes" id="UP000179095">
    <property type="component" value="Unassembled WGS sequence"/>
</dbReference>
<comment type="caution">
    <text evidence="1">The sequence shown here is derived from an EMBL/GenBank/DDBJ whole genome shotgun (WGS) entry which is preliminary data.</text>
</comment>
<proteinExistence type="predicted"/>
<reference evidence="1 2" key="1">
    <citation type="journal article" date="2016" name="Nat. Commun.">
        <title>Thousands of microbial genomes shed light on interconnected biogeochemical processes in an aquifer system.</title>
        <authorList>
            <person name="Anantharaman K."/>
            <person name="Brown C.T."/>
            <person name="Hug L.A."/>
            <person name="Sharon I."/>
            <person name="Castelle C.J."/>
            <person name="Probst A.J."/>
            <person name="Thomas B.C."/>
            <person name="Singh A."/>
            <person name="Wilkins M.J."/>
            <person name="Karaoz U."/>
            <person name="Brodie E.L."/>
            <person name="Williams K.H."/>
            <person name="Hubbard S.S."/>
            <person name="Banfield J.F."/>
        </authorList>
    </citation>
    <scope>NUCLEOTIDE SEQUENCE [LARGE SCALE GENOMIC DNA]</scope>
</reference>
<dbReference type="AlphaFoldDB" id="A0A1F4RMY6"/>
<accession>A0A1F4RMY6</accession>
<evidence type="ECO:0000313" key="1">
    <source>
        <dbReference type="EMBL" id="OGC09527.1"/>
    </source>
</evidence>
<dbReference type="STRING" id="1802568.A3F86_05120"/>
<protein>
    <submittedName>
        <fullName evidence="1">Uncharacterized protein</fullName>
    </submittedName>
</protein>